<keyword evidence="5" id="KW-1185">Reference proteome</keyword>
<evidence type="ECO:0000313" key="5">
    <source>
        <dbReference type="Proteomes" id="UP000323454"/>
    </source>
</evidence>
<evidence type="ECO:0000256" key="2">
    <source>
        <dbReference type="ARBA" id="ARBA00022840"/>
    </source>
</evidence>
<dbReference type="AlphaFoldDB" id="A0A5B2X4G5"/>
<dbReference type="SMART" id="SM00421">
    <property type="entry name" value="HTH_LUXR"/>
    <property type="match status" value="1"/>
</dbReference>
<evidence type="ECO:0000256" key="1">
    <source>
        <dbReference type="ARBA" id="ARBA00022741"/>
    </source>
</evidence>
<comment type="caution">
    <text evidence="4">The sequence shown here is derived from an EMBL/GenBank/DDBJ whole genome shotgun (WGS) entry which is preliminary data.</text>
</comment>
<dbReference type="PRINTS" id="PR00038">
    <property type="entry name" value="HTHLUXR"/>
</dbReference>
<dbReference type="PROSITE" id="PS50043">
    <property type="entry name" value="HTH_LUXR_2"/>
    <property type="match status" value="1"/>
</dbReference>
<evidence type="ECO:0000259" key="3">
    <source>
        <dbReference type="PROSITE" id="PS50043"/>
    </source>
</evidence>
<dbReference type="Proteomes" id="UP000323454">
    <property type="component" value="Unassembled WGS sequence"/>
</dbReference>
<dbReference type="EMBL" id="VUOB01000042">
    <property type="protein sequence ID" value="KAA2258124.1"/>
    <property type="molecule type" value="Genomic_DNA"/>
</dbReference>
<dbReference type="GO" id="GO:0005524">
    <property type="term" value="F:ATP binding"/>
    <property type="evidence" value="ECO:0007669"/>
    <property type="project" value="UniProtKB-KW"/>
</dbReference>
<dbReference type="Gene3D" id="1.10.10.10">
    <property type="entry name" value="Winged helix-like DNA-binding domain superfamily/Winged helix DNA-binding domain"/>
    <property type="match status" value="1"/>
</dbReference>
<dbReference type="SUPFAM" id="SSF52540">
    <property type="entry name" value="P-loop containing nucleoside triphosphate hydrolases"/>
    <property type="match status" value="1"/>
</dbReference>
<feature type="domain" description="HTH luxR-type" evidence="3">
    <location>
        <begin position="845"/>
        <end position="910"/>
    </location>
</feature>
<dbReference type="Pfam" id="PF13191">
    <property type="entry name" value="AAA_16"/>
    <property type="match status" value="1"/>
</dbReference>
<organism evidence="4 5">
    <name type="scientific">Solihabitans fulvus</name>
    <dbReference type="NCBI Taxonomy" id="1892852"/>
    <lineage>
        <taxon>Bacteria</taxon>
        <taxon>Bacillati</taxon>
        <taxon>Actinomycetota</taxon>
        <taxon>Actinomycetes</taxon>
        <taxon>Pseudonocardiales</taxon>
        <taxon>Pseudonocardiaceae</taxon>
        <taxon>Solihabitans</taxon>
    </lineage>
</organism>
<dbReference type="GO" id="GO:0003677">
    <property type="term" value="F:DNA binding"/>
    <property type="evidence" value="ECO:0007669"/>
    <property type="project" value="InterPro"/>
</dbReference>
<dbReference type="OrthoDB" id="3656034at2"/>
<reference evidence="4 5" key="1">
    <citation type="submission" date="2019-09" db="EMBL/GenBank/DDBJ databases">
        <title>Goodfellowia gen. nov., a new genus of the Pseudonocardineae related to Actinoalloteichus, containing Goodfellowia coeruleoviolacea gen. nov., comb. nov. gen. nov., comb. nov.</title>
        <authorList>
            <person name="Labeda D."/>
        </authorList>
    </citation>
    <scope>NUCLEOTIDE SEQUENCE [LARGE SCALE GENOMIC DNA]</scope>
    <source>
        <strain evidence="4 5">AN110305</strain>
    </source>
</reference>
<dbReference type="InterPro" id="IPR041664">
    <property type="entry name" value="AAA_16"/>
</dbReference>
<dbReference type="CDD" id="cd06170">
    <property type="entry name" value="LuxR_C_like"/>
    <property type="match status" value="1"/>
</dbReference>
<dbReference type="Gene3D" id="3.40.50.300">
    <property type="entry name" value="P-loop containing nucleotide triphosphate hydrolases"/>
    <property type="match status" value="1"/>
</dbReference>
<dbReference type="PANTHER" id="PTHR16305">
    <property type="entry name" value="TESTICULAR SOLUBLE ADENYLYL CYCLASE"/>
    <property type="match status" value="1"/>
</dbReference>
<dbReference type="InterPro" id="IPR027417">
    <property type="entry name" value="P-loop_NTPase"/>
</dbReference>
<dbReference type="SUPFAM" id="SSF46894">
    <property type="entry name" value="C-terminal effector domain of the bipartite response regulators"/>
    <property type="match status" value="1"/>
</dbReference>
<evidence type="ECO:0000313" key="4">
    <source>
        <dbReference type="EMBL" id="KAA2258124.1"/>
    </source>
</evidence>
<keyword evidence="1" id="KW-0547">Nucleotide-binding</keyword>
<proteinExistence type="predicted"/>
<gene>
    <name evidence="4" type="ORF">F0L68_24430</name>
</gene>
<dbReference type="RefSeq" id="WP_149852124.1">
    <property type="nucleotide sequence ID" value="NZ_VUOB01000042.1"/>
</dbReference>
<name>A0A5B2X4G5_9PSEU</name>
<dbReference type="GO" id="GO:0006355">
    <property type="term" value="P:regulation of DNA-templated transcription"/>
    <property type="evidence" value="ECO:0007669"/>
    <property type="project" value="InterPro"/>
</dbReference>
<dbReference type="Pfam" id="PF00196">
    <property type="entry name" value="GerE"/>
    <property type="match status" value="1"/>
</dbReference>
<dbReference type="PANTHER" id="PTHR16305:SF35">
    <property type="entry name" value="TRANSCRIPTIONAL ACTIVATOR DOMAIN"/>
    <property type="match status" value="1"/>
</dbReference>
<dbReference type="GO" id="GO:0004016">
    <property type="term" value="F:adenylate cyclase activity"/>
    <property type="evidence" value="ECO:0007669"/>
    <property type="project" value="TreeGrafter"/>
</dbReference>
<dbReference type="PROSITE" id="PS00622">
    <property type="entry name" value="HTH_LUXR_1"/>
    <property type="match status" value="1"/>
</dbReference>
<dbReference type="InterPro" id="IPR000792">
    <property type="entry name" value="Tscrpt_reg_LuxR_C"/>
</dbReference>
<keyword evidence="2" id="KW-0067">ATP-binding</keyword>
<protein>
    <submittedName>
        <fullName evidence="4">Helix-turn-helix domain-containing protein</fullName>
    </submittedName>
</protein>
<sequence length="914" mass="98476">MLYGRSEEQRELGRLLADARSGRSSVLVLRGEPGVGKTALLEHTGRTAADTGLRVLRGVGVETEAELPFAALHLLFRSVLDRIGTLPGPQASGLRGAFGLDAAPRADRFLIGLAVLTLLSELAEDGPLLCLVDDAQWLDTASAEALLFAARRLEAEGVALVFAARDEHSAFPSAGLPELRLHGLDQESSSVLLAEHAPDMPARLRDAVLAETGGNPLALIELAGRGVADSAAAGVFGLGVLPLPQRIQDAYRKRIDALPVETRTVLLVAACDDTGRLDVVLRAAATLWVEPAALAPAERVGLVTARGQAIEFRHPLVRTALRQGAVLSERLAAHRALARVLDGEQDVDLRAWQYAAAATGPDEPTASALERAAERARDRSGYGAVAAAYGRAAALSVDPVAKVRRLAVAAEASAYAGDVDQARALAAVAIRETTDPLMVARLAYVRATTQFRDGTDDSAFPDLVDAVVPIMAEHPRVADGMLAETIQYCWLVGEADLGRRATELLSRLSPDADGPMQLGQLLGSGLTVGWPPGDLERLRVWAERAETREVSFSHRSMLAALLLLTGDYRRTYHQAARMAADCRTHGVVGWLPLSLIYQSVAQLFAGLHRDALVSATEALRIARDTRQHHRAVHVHGVLAYVAARRGAEDECRAHANECLLGTELLRRAPGPSWAHAALSLLDLGAGRYAAVLDRLEALFTGPLGYQLPITRSMPDWIEAAVRLGRPDRAAEPLARLMAWVEHIGQDWADAVLARCRGLLTDGPAAEESYLAALALHGRDDCPFERGRTELVYGEWLRRQRRRAEARTQLGRAVEAFERVQAMAWADRARTELRATGQTLAPASGAANRLNQLTPQELQVVRLAATGVTNREIAAQLFLSPKTVSYHLYNAFPKLGVATRTELARLDLDTAARQA</sequence>
<accession>A0A5B2X4G5</accession>
<dbReference type="GO" id="GO:0005737">
    <property type="term" value="C:cytoplasm"/>
    <property type="evidence" value="ECO:0007669"/>
    <property type="project" value="TreeGrafter"/>
</dbReference>
<reference evidence="4 5" key="2">
    <citation type="submission" date="2019-09" db="EMBL/GenBank/DDBJ databases">
        <authorList>
            <person name="Jin C."/>
        </authorList>
    </citation>
    <scope>NUCLEOTIDE SEQUENCE [LARGE SCALE GENOMIC DNA]</scope>
    <source>
        <strain evidence="4 5">AN110305</strain>
    </source>
</reference>
<dbReference type="InterPro" id="IPR016032">
    <property type="entry name" value="Sig_transdc_resp-reg_C-effctor"/>
</dbReference>
<dbReference type="InterPro" id="IPR036388">
    <property type="entry name" value="WH-like_DNA-bd_sf"/>
</dbReference>